<dbReference type="Pfam" id="PF00929">
    <property type="entry name" value="RNase_T"/>
    <property type="match status" value="1"/>
</dbReference>
<dbReference type="SUPFAM" id="SSF53098">
    <property type="entry name" value="Ribonuclease H-like"/>
    <property type="match status" value="1"/>
</dbReference>
<keyword evidence="1" id="KW-0540">Nuclease</keyword>
<dbReference type="PANTHER" id="PTHR30231">
    <property type="entry name" value="DNA POLYMERASE III SUBUNIT EPSILON"/>
    <property type="match status" value="1"/>
</dbReference>
<evidence type="ECO:0000259" key="4">
    <source>
        <dbReference type="SMART" id="SM00479"/>
    </source>
</evidence>
<dbReference type="InterPro" id="IPR013520">
    <property type="entry name" value="Ribonucl_H"/>
</dbReference>
<keyword evidence="6" id="KW-1185">Reference proteome</keyword>
<dbReference type="EMBL" id="JABBGH010000001">
    <property type="protein sequence ID" value="NML63864.1"/>
    <property type="molecule type" value="Genomic_DNA"/>
</dbReference>
<dbReference type="Proteomes" id="UP000559626">
    <property type="component" value="Unassembled WGS sequence"/>
</dbReference>
<dbReference type="GO" id="GO:0008408">
    <property type="term" value="F:3'-5' exonuclease activity"/>
    <property type="evidence" value="ECO:0007669"/>
    <property type="project" value="TreeGrafter"/>
</dbReference>
<keyword evidence="3 5" id="KW-0269">Exonuclease</keyword>
<accession>A0A7Y0AAN0</accession>
<sequence length="226" mass="26237">MPDYLLFVDTETSGLPTDWRRPYAEPGAWPHVAQVAWLLYTAEGELLKRENHYIKPSDYDLTPASVQVHGLTLAYLHEHGKPRRQVMQRLHDDLLRYRPLVVGHFVELDYHMVGVSFQRADLPNALLGLNTFCTMRLSGSFSQTWQRRYLRLGELYDRLFNRLMPRQHDALADAEATAECFFELRRHGDITEATLASQPRLAPPTGRPRATHPPTRPFWKYWLGIS</sequence>
<dbReference type="AlphaFoldDB" id="A0A7Y0AAN0"/>
<protein>
    <submittedName>
        <fullName evidence="5">3'-5' exonuclease</fullName>
    </submittedName>
</protein>
<organism evidence="5 6">
    <name type="scientific">Hymenobacter polaris</name>
    <dbReference type="NCBI Taxonomy" id="2682546"/>
    <lineage>
        <taxon>Bacteria</taxon>
        <taxon>Pseudomonadati</taxon>
        <taxon>Bacteroidota</taxon>
        <taxon>Cytophagia</taxon>
        <taxon>Cytophagales</taxon>
        <taxon>Hymenobacteraceae</taxon>
        <taxon>Hymenobacter</taxon>
    </lineage>
</organism>
<dbReference type="InterPro" id="IPR036397">
    <property type="entry name" value="RNaseH_sf"/>
</dbReference>
<dbReference type="Gene3D" id="3.30.420.10">
    <property type="entry name" value="Ribonuclease H-like superfamily/Ribonuclease H"/>
    <property type="match status" value="1"/>
</dbReference>
<proteinExistence type="predicted"/>
<evidence type="ECO:0000256" key="1">
    <source>
        <dbReference type="ARBA" id="ARBA00022722"/>
    </source>
</evidence>
<reference evidence="5 6" key="1">
    <citation type="submission" date="2020-04" db="EMBL/GenBank/DDBJ databases">
        <title>Hymenobacter polaris sp. nov., isolated from Arctic soil.</title>
        <authorList>
            <person name="Dahal R.H."/>
        </authorList>
    </citation>
    <scope>NUCLEOTIDE SEQUENCE [LARGE SCALE GENOMIC DNA]</scope>
    <source>
        <strain evidence="5 6">RP-2-7</strain>
    </source>
</reference>
<dbReference type="RefSeq" id="WP_169529197.1">
    <property type="nucleotide sequence ID" value="NZ_JABBGH010000001.1"/>
</dbReference>
<name>A0A7Y0AAN0_9BACT</name>
<dbReference type="CDD" id="cd06127">
    <property type="entry name" value="DEDDh"/>
    <property type="match status" value="1"/>
</dbReference>
<dbReference type="GO" id="GO:0003676">
    <property type="term" value="F:nucleic acid binding"/>
    <property type="evidence" value="ECO:0007669"/>
    <property type="project" value="InterPro"/>
</dbReference>
<evidence type="ECO:0000313" key="6">
    <source>
        <dbReference type="Proteomes" id="UP000559626"/>
    </source>
</evidence>
<dbReference type="PANTHER" id="PTHR30231:SF4">
    <property type="entry name" value="PROTEIN NEN2"/>
    <property type="match status" value="1"/>
</dbReference>
<gene>
    <name evidence="5" type="ORF">HHL22_01470</name>
</gene>
<evidence type="ECO:0000256" key="3">
    <source>
        <dbReference type="ARBA" id="ARBA00022839"/>
    </source>
</evidence>
<evidence type="ECO:0000313" key="5">
    <source>
        <dbReference type="EMBL" id="NML63864.1"/>
    </source>
</evidence>
<dbReference type="InterPro" id="IPR012337">
    <property type="entry name" value="RNaseH-like_sf"/>
</dbReference>
<dbReference type="GO" id="GO:0006259">
    <property type="term" value="P:DNA metabolic process"/>
    <property type="evidence" value="ECO:0007669"/>
    <property type="project" value="UniProtKB-ARBA"/>
</dbReference>
<feature type="domain" description="Exonuclease" evidence="4">
    <location>
        <begin position="4"/>
        <end position="190"/>
    </location>
</feature>
<comment type="caution">
    <text evidence="5">The sequence shown here is derived from an EMBL/GenBank/DDBJ whole genome shotgun (WGS) entry which is preliminary data.</text>
</comment>
<dbReference type="SMART" id="SM00479">
    <property type="entry name" value="EXOIII"/>
    <property type="match status" value="1"/>
</dbReference>
<keyword evidence="2" id="KW-0378">Hydrolase</keyword>
<evidence type="ECO:0000256" key="2">
    <source>
        <dbReference type="ARBA" id="ARBA00022801"/>
    </source>
</evidence>